<dbReference type="Pfam" id="PF13954">
    <property type="entry name" value="PapC_N"/>
    <property type="match status" value="1"/>
</dbReference>
<dbReference type="InterPro" id="IPR043142">
    <property type="entry name" value="PapC-like_C_sf"/>
</dbReference>
<evidence type="ECO:0000256" key="10">
    <source>
        <dbReference type="RuleBase" id="RU003884"/>
    </source>
</evidence>
<evidence type="ECO:0000256" key="8">
    <source>
        <dbReference type="ARBA" id="ARBA00023136"/>
    </source>
</evidence>
<dbReference type="InterPro" id="IPR025949">
    <property type="entry name" value="PapC-like_C"/>
</dbReference>
<dbReference type="PANTHER" id="PTHR30451">
    <property type="entry name" value="OUTER MEMBRANE USHER PROTEIN"/>
    <property type="match status" value="1"/>
</dbReference>
<sequence length="834" mass="92208">MNRSNYIISIIICGISANSFAEDYFDPSLLASDVSGQEVAIDLSIFSRPGGGLEGERDVSIYINGQFYTRKQLFFKNGEKGALAPTFPSGFFDPLIKKNTIPGFYIGAQYTADNIIKIIPYSSVEFEQVTSRVDISIPQAYLSSYNQLKSNPESWEYGVPAFLMDYRFSGNYNKYEKTTTKSQYALFNLGVNALAWKLRTNASWSAFETSSLYTQSSTSSANFYNTYIEKDFGKFRSTFKLGELNTGGMIMEPFSYKGASLFSNDEMLKSILRNYTPKVIGFANSQAVVTIRQNDRIVYQTNVPAGPFELNDFYISGLSGDLVVTVKESDGSEHSFIQPYSSLPEMKREGVADYSISIGKLDSGNNYHNPTFLYSSLSKGIMNGVTTYGDLLLAERYKSLGLGSTLSLGILGALSADVSLSQANKNNENYSGQSYGLKYSKSQVSTGTTVTLATYRYSTEDYYSFREFASKSSSLDHLWDNKIKNKMSLSLSQSLGEWGYLNFSGSQQEYWSTKTVSRNASITHSFSWKDIYFSTAYSMDQSFNSTWKSSVNHRIGFYVSVPLNKFITSQYNRNMSLTYRANNSNDKVSHMTNLSGEIPETKATYSIGRGWGNNKSDDNRSVSLNWQGDLINTSVSYVKSNKNRTMSYDVNGGAVIYPFGAAFDSGSVMNGVAVVETPGTKGVRVQQGDGQTSFLGTAVVTSLDYYNENQINLVPDGLPDGITLTETSKRTVPAKGAVTLLRFNTLKGSQVVFSLQDDKGKKLPFGAIVSLDNNDIENTGIVGDEGRVYLAGIPEKGKLIASWGKNNSCQVIFNNIQQSDKKSGVIFEKNLVCK</sequence>
<dbReference type="InterPro" id="IPR000015">
    <property type="entry name" value="Fimb_usher"/>
</dbReference>
<keyword evidence="8 10" id="KW-0472">Membrane</keyword>
<keyword evidence="6 10" id="KW-0812">Transmembrane</keyword>
<dbReference type="PANTHER" id="PTHR30451:SF21">
    <property type="entry name" value="FIMBRIAL USHER DOMAIN-CONTAINING PROTEIN YDET-RELATED"/>
    <property type="match status" value="1"/>
</dbReference>
<dbReference type="Gene3D" id="3.10.20.410">
    <property type="match status" value="1"/>
</dbReference>
<dbReference type="AlphaFoldDB" id="A0A614N522"/>
<evidence type="ECO:0000313" key="14">
    <source>
        <dbReference type="EMBL" id="EDI6267173.1"/>
    </source>
</evidence>
<reference evidence="13" key="1">
    <citation type="submission" date="2018-07" db="EMBL/GenBank/DDBJ databases">
        <authorList>
            <consortium name="GenomeTrakr network: Whole genome sequencing for foodborne pathogen traceback"/>
        </authorList>
    </citation>
    <scope>NUCLEOTIDE SEQUENCE</scope>
    <source>
        <strain evidence="13">FSIS1503455</strain>
        <strain evidence="14">FSIS1702104</strain>
    </source>
</reference>
<keyword evidence="3 10" id="KW-0813">Transport</keyword>
<feature type="domain" description="PapC-like C-terminal" evidence="11">
    <location>
        <begin position="753"/>
        <end position="812"/>
    </location>
</feature>
<accession>A0A614N522</accession>
<evidence type="ECO:0000256" key="9">
    <source>
        <dbReference type="ARBA" id="ARBA00023237"/>
    </source>
</evidence>
<keyword evidence="5 10" id="KW-1029">Fimbrium biogenesis</keyword>
<dbReference type="EMBL" id="AAMLPG010000041">
    <property type="protein sequence ID" value="EDI6267173.1"/>
    <property type="molecule type" value="Genomic_DNA"/>
</dbReference>
<dbReference type="EMBL" id="AAKZJA010000076">
    <property type="protein sequence ID" value="ECX1010336.1"/>
    <property type="molecule type" value="Genomic_DNA"/>
</dbReference>
<evidence type="ECO:0000256" key="3">
    <source>
        <dbReference type="ARBA" id="ARBA00022448"/>
    </source>
</evidence>
<evidence type="ECO:0000256" key="7">
    <source>
        <dbReference type="ARBA" id="ARBA00022729"/>
    </source>
</evidence>
<evidence type="ECO:0000256" key="2">
    <source>
        <dbReference type="ARBA" id="ARBA00008064"/>
    </source>
</evidence>
<comment type="similarity">
    <text evidence="2 10">Belongs to the fimbrial export usher family.</text>
</comment>
<dbReference type="RefSeq" id="WP_052943206.1">
    <property type="nucleotide sequence ID" value="NZ_CP130071.1"/>
</dbReference>
<dbReference type="InterPro" id="IPR042186">
    <property type="entry name" value="FimD_plug_dom"/>
</dbReference>
<dbReference type="GO" id="GO:0009279">
    <property type="term" value="C:cell outer membrane"/>
    <property type="evidence" value="ECO:0007669"/>
    <property type="project" value="UniProtKB-SubCell"/>
</dbReference>
<dbReference type="Pfam" id="PF13953">
    <property type="entry name" value="PapC_C"/>
    <property type="match status" value="1"/>
</dbReference>
<dbReference type="SUPFAM" id="SSF141729">
    <property type="entry name" value="FimD N-terminal domain-like"/>
    <property type="match status" value="1"/>
</dbReference>
<dbReference type="GO" id="GO:0015473">
    <property type="term" value="F:fimbrial usher porin activity"/>
    <property type="evidence" value="ECO:0007669"/>
    <property type="project" value="InterPro"/>
</dbReference>
<dbReference type="InterPro" id="IPR018030">
    <property type="entry name" value="Fimbrial_membr_usher_CS"/>
</dbReference>
<proteinExistence type="inferred from homology"/>
<dbReference type="GO" id="GO:0009297">
    <property type="term" value="P:pilus assembly"/>
    <property type="evidence" value="ECO:0007669"/>
    <property type="project" value="InterPro"/>
</dbReference>
<evidence type="ECO:0000256" key="4">
    <source>
        <dbReference type="ARBA" id="ARBA00022452"/>
    </source>
</evidence>
<evidence type="ECO:0000259" key="12">
    <source>
        <dbReference type="Pfam" id="PF13954"/>
    </source>
</evidence>
<evidence type="ECO:0000259" key="11">
    <source>
        <dbReference type="Pfam" id="PF13953"/>
    </source>
</evidence>
<keyword evidence="4" id="KW-1134">Transmembrane beta strand</keyword>
<name>A0A614N522_SALET</name>
<dbReference type="PROSITE" id="PS01151">
    <property type="entry name" value="FIMBRIAL_USHER"/>
    <property type="match status" value="1"/>
</dbReference>
<dbReference type="Gene3D" id="2.60.40.2610">
    <property type="entry name" value="Outer membrane usher protein FimD, plug domain"/>
    <property type="match status" value="1"/>
</dbReference>
<dbReference type="Gene3D" id="2.60.40.2070">
    <property type="match status" value="1"/>
</dbReference>
<comment type="caution">
    <text evidence="13">The sequence shown here is derived from an EMBL/GenBank/DDBJ whole genome shotgun (WGS) entry which is preliminary data.</text>
</comment>
<evidence type="ECO:0000256" key="1">
    <source>
        <dbReference type="ARBA" id="ARBA00004571"/>
    </source>
</evidence>
<keyword evidence="9 10" id="KW-0998">Cell outer membrane</keyword>
<dbReference type="Gene3D" id="2.60.40.3110">
    <property type="match status" value="1"/>
</dbReference>
<keyword evidence="7" id="KW-0732">Signal</keyword>
<dbReference type="InterPro" id="IPR025885">
    <property type="entry name" value="PapC_N"/>
</dbReference>
<evidence type="ECO:0000256" key="5">
    <source>
        <dbReference type="ARBA" id="ARBA00022558"/>
    </source>
</evidence>
<gene>
    <name evidence="13" type="ORF">ATM10_24145</name>
    <name evidence="14" type="ORF">CFD05_23890</name>
</gene>
<organism evidence="13">
    <name type="scientific">Salmonella enterica subsp. enterica serovar Schwarzengrund</name>
    <dbReference type="NCBI Taxonomy" id="340190"/>
    <lineage>
        <taxon>Bacteria</taxon>
        <taxon>Pseudomonadati</taxon>
        <taxon>Pseudomonadota</taxon>
        <taxon>Gammaproteobacteria</taxon>
        <taxon>Enterobacterales</taxon>
        <taxon>Enterobacteriaceae</taxon>
        <taxon>Salmonella</taxon>
    </lineage>
</organism>
<evidence type="ECO:0000256" key="6">
    <source>
        <dbReference type="ARBA" id="ARBA00022692"/>
    </source>
</evidence>
<dbReference type="InterPro" id="IPR037224">
    <property type="entry name" value="PapC_N_sf"/>
</dbReference>
<protein>
    <submittedName>
        <fullName evidence="13">Fimbrial biogenesis outer membrane usher protein</fullName>
    </submittedName>
</protein>
<evidence type="ECO:0000313" key="13">
    <source>
        <dbReference type="EMBL" id="ECX1010336.1"/>
    </source>
</evidence>
<comment type="subcellular location">
    <subcellularLocation>
        <location evidence="1 10">Cell outer membrane</location>
        <topology evidence="1 10">Multi-pass membrane protein</topology>
    </subcellularLocation>
</comment>
<feature type="domain" description="PapC N-terminal" evidence="12">
    <location>
        <begin position="24"/>
        <end position="169"/>
    </location>
</feature>
<dbReference type="Pfam" id="PF00577">
    <property type="entry name" value="Usher"/>
    <property type="match status" value="1"/>
</dbReference>